<proteinExistence type="predicted"/>
<gene>
    <name evidence="1" type="ORF">DdX_20341</name>
</gene>
<accession>A0AAD4MGH7</accession>
<evidence type="ECO:0000313" key="2">
    <source>
        <dbReference type="Proteomes" id="UP001201812"/>
    </source>
</evidence>
<dbReference type="AlphaFoldDB" id="A0AAD4MGH7"/>
<dbReference type="EMBL" id="JAKKPZ010000560">
    <property type="protein sequence ID" value="KAI1693997.1"/>
    <property type="molecule type" value="Genomic_DNA"/>
</dbReference>
<comment type="caution">
    <text evidence="1">The sequence shown here is derived from an EMBL/GenBank/DDBJ whole genome shotgun (WGS) entry which is preliminary data.</text>
</comment>
<dbReference type="Proteomes" id="UP001201812">
    <property type="component" value="Unassembled WGS sequence"/>
</dbReference>
<keyword evidence="2" id="KW-1185">Reference proteome</keyword>
<name>A0AAD4MGH7_9BILA</name>
<sequence length="515" mass="58931">MGSAPRIGCKENFTTTTALYSHNSLAVCCLLLPRLARHIENSQCMCDQAINSSASETLQTHLCWAVFISVVLIPNITAMDNGTMVEAFKFLNYYQLAKNGLVSKRFSNLIRTHRHKLAILHVNIYMYRYVAHKAAPAAIKIFNEDLSPEKYSEWIVRNGYLKQVPFEGRISQKESTESGHATYVLRANVYQDPNNRVATSIFYAMVELKDDNWPLFQHFIRLLMDPFIYIRTLELNPEKCVFTFLTRAMNPDRDRLQCKQLDIRFDGDTQKFVVWIKDHVRCDEFHIYGMSDSNYDEVLIDLFLTGAPCTSAMNVADYDLSKVIVNFVQKFMGLKNRAEFQVVESIEGDDENRVVVEALKHNCTEFIVQEDKYEERRGTRQVIRFINNDIEKKLTLNKIVSGLRQRYHENIPKQLSWIPLTAGGLQLRAMFLYCELTEYVIVLAAPGKTIDRAGEVHSQGCLFLDRSPFLRASQHQSTSAQVSNDPGKNYAIAGHISCEPNVVVDPLGMFIPPSH</sequence>
<evidence type="ECO:0000313" key="1">
    <source>
        <dbReference type="EMBL" id="KAI1693997.1"/>
    </source>
</evidence>
<reference evidence="1" key="1">
    <citation type="submission" date="2022-01" db="EMBL/GenBank/DDBJ databases">
        <title>Genome Sequence Resource for Two Populations of Ditylenchus destructor, the Migratory Endoparasitic Phytonematode.</title>
        <authorList>
            <person name="Zhang H."/>
            <person name="Lin R."/>
            <person name="Xie B."/>
        </authorList>
    </citation>
    <scope>NUCLEOTIDE SEQUENCE</scope>
    <source>
        <strain evidence="1">BazhouSP</strain>
    </source>
</reference>
<protein>
    <submittedName>
        <fullName evidence="1">Uncharacterized protein</fullName>
    </submittedName>
</protein>
<organism evidence="1 2">
    <name type="scientific">Ditylenchus destructor</name>
    <dbReference type="NCBI Taxonomy" id="166010"/>
    <lineage>
        <taxon>Eukaryota</taxon>
        <taxon>Metazoa</taxon>
        <taxon>Ecdysozoa</taxon>
        <taxon>Nematoda</taxon>
        <taxon>Chromadorea</taxon>
        <taxon>Rhabditida</taxon>
        <taxon>Tylenchina</taxon>
        <taxon>Tylenchomorpha</taxon>
        <taxon>Sphaerularioidea</taxon>
        <taxon>Anguinidae</taxon>
        <taxon>Anguininae</taxon>
        <taxon>Ditylenchus</taxon>
    </lineage>
</organism>